<sequence length="323" mass="34118">MTAWRRGTALLALAWVVCLPLQAQDWPAKPVTIVVPWPPGGPSDTVARPMAKGLTEALGKSFVVDNRGGAGGNIGSAAVAKAAPDGSMLLITSSAPIVINPHIYKKMPYEAQKDLAPVTNLLRVPLVLAVHPSVPAKNLKELIAHIQSQKGKFQYASSGNGTPQHMTGELFKMTAKLDMAHVPYKGSATAINDVLAGHAPMMFDSTVAILPHIKAGKLKAIAVTGAQRSPQLPEVPTFAEAGLPGVESYAWYGLFAPGKTPKALVARINAEALKVMKGDEYQRVLKETGSEFVGDTPENFAAFVKTEADKWGKVAKATGATVD</sequence>
<dbReference type="Gene3D" id="3.40.190.150">
    <property type="entry name" value="Bordetella uptake gene, domain 1"/>
    <property type="match status" value="1"/>
</dbReference>
<dbReference type="PIRSF" id="PIRSF017082">
    <property type="entry name" value="YflP"/>
    <property type="match status" value="1"/>
</dbReference>
<keyword evidence="2" id="KW-0732">Signal</keyword>
<dbReference type="Pfam" id="PF03401">
    <property type="entry name" value="TctC"/>
    <property type="match status" value="1"/>
</dbReference>
<protein>
    <submittedName>
        <fullName evidence="3">Tripartite tricarboxylate transporter substrate binding protein</fullName>
    </submittedName>
</protein>
<dbReference type="PANTHER" id="PTHR42928:SF5">
    <property type="entry name" value="BLR1237 PROTEIN"/>
    <property type="match status" value="1"/>
</dbReference>
<evidence type="ECO:0000313" key="3">
    <source>
        <dbReference type="EMBL" id="NML15785.1"/>
    </source>
</evidence>
<dbReference type="EMBL" id="JABBFW010000007">
    <property type="protein sequence ID" value="NML15785.1"/>
    <property type="molecule type" value="Genomic_DNA"/>
</dbReference>
<comment type="caution">
    <text evidence="3">The sequence shown here is derived from an EMBL/GenBank/DDBJ whole genome shotgun (WGS) entry which is preliminary data.</text>
</comment>
<reference evidence="3 4" key="1">
    <citation type="submission" date="2020-04" db="EMBL/GenBank/DDBJ databases">
        <title>Azohydromonas sp. isolated from soil.</title>
        <authorList>
            <person name="Dahal R.H."/>
        </authorList>
    </citation>
    <scope>NUCLEOTIDE SEQUENCE [LARGE SCALE GENOMIC DNA]</scope>
    <source>
        <strain evidence="3 4">G-1-1-14</strain>
    </source>
</reference>
<proteinExistence type="inferred from homology"/>
<feature type="chain" id="PRO_5032722371" evidence="2">
    <location>
        <begin position="24"/>
        <end position="323"/>
    </location>
</feature>
<dbReference type="AlphaFoldDB" id="A0A848FAK8"/>
<evidence type="ECO:0000256" key="1">
    <source>
        <dbReference type="ARBA" id="ARBA00006987"/>
    </source>
</evidence>
<comment type="similarity">
    <text evidence="1">Belongs to the UPF0065 (bug) family.</text>
</comment>
<dbReference type="RefSeq" id="WP_169160687.1">
    <property type="nucleotide sequence ID" value="NZ_JABBFW010000007.1"/>
</dbReference>
<dbReference type="InterPro" id="IPR005064">
    <property type="entry name" value="BUG"/>
</dbReference>
<evidence type="ECO:0000313" key="4">
    <source>
        <dbReference type="Proteomes" id="UP000574067"/>
    </source>
</evidence>
<name>A0A848FAK8_9BURK</name>
<dbReference type="PANTHER" id="PTHR42928">
    <property type="entry name" value="TRICARBOXYLATE-BINDING PROTEIN"/>
    <property type="match status" value="1"/>
</dbReference>
<dbReference type="SUPFAM" id="SSF53850">
    <property type="entry name" value="Periplasmic binding protein-like II"/>
    <property type="match status" value="1"/>
</dbReference>
<dbReference type="InterPro" id="IPR042100">
    <property type="entry name" value="Bug_dom1"/>
</dbReference>
<keyword evidence="4" id="KW-1185">Reference proteome</keyword>
<evidence type="ECO:0000256" key="2">
    <source>
        <dbReference type="SAM" id="SignalP"/>
    </source>
</evidence>
<accession>A0A848FAK8</accession>
<dbReference type="CDD" id="cd13578">
    <property type="entry name" value="PBP2_Bug27"/>
    <property type="match status" value="1"/>
</dbReference>
<dbReference type="Gene3D" id="3.40.190.10">
    <property type="entry name" value="Periplasmic binding protein-like II"/>
    <property type="match status" value="1"/>
</dbReference>
<dbReference type="Proteomes" id="UP000574067">
    <property type="component" value="Unassembled WGS sequence"/>
</dbReference>
<gene>
    <name evidence="3" type="ORF">HHL10_12465</name>
</gene>
<organism evidence="3 4">
    <name type="scientific">Azohydromonas caseinilytica</name>
    <dbReference type="NCBI Taxonomy" id="2728836"/>
    <lineage>
        <taxon>Bacteria</taxon>
        <taxon>Pseudomonadati</taxon>
        <taxon>Pseudomonadota</taxon>
        <taxon>Betaproteobacteria</taxon>
        <taxon>Burkholderiales</taxon>
        <taxon>Sphaerotilaceae</taxon>
        <taxon>Azohydromonas</taxon>
    </lineage>
</organism>
<feature type="signal peptide" evidence="2">
    <location>
        <begin position="1"/>
        <end position="23"/>
    </location>
</feature>